<protein>
    <recommendedName>
        <fullName evidence="8">Major facilitator superfamily (MFS) profile domain-containing protein</fullName>
    </recommendedName>
</protein>
<organism evidence="9 10">
    <name type="scientific">Tumebacillus avium</name>
    <dbReference type="NCBI Taxonomy" id="1903704"/>
    <lineage>
        <taxon>Bacteria</taxon>
        <taxon>Bacillati</taxon>
        <taxon>Bacillota</taxon>
        <taxon>Bacilli</taxon>
        <taxon>Bacillales</taxon>
        <taxon>Alicyclobacillaceae</taxon>
        <taxon>Tumebacillus</taxon>
    </lineage>
</organism>
<dbReference type="PANTHER" id="PTHR16172">
    <property type="entry name" value="MAJOR FACILITATOR SUPERFAMILY DOMAIN-CONTAINING PROTEIN 6-LIKE"/>
    <property type="match status" value="1"/>
</dbReference>
<feature type="transmembrane region" description="Helical" evidence="7">
    <location>
        <begin position="106"/>
        <end position="125"/>
    </location>
</feature>
<feature type="transmembrane region" description="Helical" evidence="7">
    <location>
        <begin position="21"/>
        <end position="42"/>
    </location>
</feature>
<keyword evidence="6 7" id="KW-0472">Membrane</keyword>
<evidence type="ECO:0000256" key="4">
    <source>
        <dbReference type="ARBA" id="ARBA00022692"/>
    </source>
</evidence>
<evidence type="ECO:0000256" key="6">
    <source>
        <dbReference type="ARBA" id="ARBA00023136"/>
    </source>
</evidence>
<proteinExistence type="inferred from homology"/>
<feature type="domain" description="Major facilitator superfamily (MFS) profile" evidence="8">
    <location>
        <begin position="211"/>
        <end position="394"/>
    </location>
</feature>
<accession>A0A1Y0IPM1</accession>
<feature type="transmembrane region" description="Helical" evidence="7">
    <location>
        <begin position="234"/>
        <end position="256"/>
    </location>
</feature>
<dbReference type="PROSITE" id="PS50850">
    <property type="entry name" value="MFS"/>
    <property type="match status" value="1"/>
</dbReference>
<keyword evidence="4 7" id="KW-0812">Transmembrane</keyword>
<dbReference type="EMBL" id="CP021434">
    <property type="protein sequence ID" value="ARU61303.1"/>
    <property type="molecule type" value="Genomic_DNA"/>
</dbReference>
<feature type="transmembrane region" description="Helical" evidence="7">
    <location>
        <begin position="365"/>
        <end position="388"/>
    </location>
</feature>
<evidence type="ECO:0000313" key="9">
    <source>
        <dbReference type="EMBL" id="ARU61303.1"/>
    </source>
</evidence>
<dbReference type="Gene3D" id="1.20.1250.20">
    <property type="entry name" value="MFS general substrate transporter like domains"/>
    <property type="match status" value="2"/>
</dbReference>
<dbReference type="KEGG" id="tum:CBW65_10075"/>
<dbReference type="AlphaFoldDB" id="A0A1Y0IPM1"/>
<dbReference type="GO" id="GO:0005886">
    <property type="term" value="C:plasma membrane"/>
    <property type="evidence" value="ECO:0007669"/>
    <property type="project" value="UniProtKB-SubCell"/>
</dbReference>
<evidence type="ECO:0000256" key="7">
    <source>
        <dbReference type="SAM" id="Phobius"/>
    </source>
</evidence>
<keyword evidence="10" id="KW-1185">Reference proteome</keyword>
<evidence type="ECO:0000256" key="3">
    <source>
        <dbReference type="ARBA" id="ARBA00022448"/>
    </source>
</evidence>
<dbReference type="SUPFAM" id="SSF103473">
    <property type="entry name" value="MFS general substrate transporter"/>
    <property type="match status" value="1"/>
</dbReference>
<gene>
    <name evidence="9" type="ORF">CBW65_10075</name>
</gene>
<feature type="transmembrane region" description="Helical" evidence="7">
    <location>
        <begin position="268"/>
        <end position="291"/>
    </location>
</feature>
<feature type="transmembrane region" description="Helical" evidence="7">
    <location>
        <begin position="83"/>
        <end position="100"/>
    </location>
</feature>
<dbReference type="InterPro" id="IPR036259">
    <property type="entry name" value="MFS_trans_sf"/>
</dbReference>
<comment type="similarity">
    <text evidence="2">Belongs to the major facilitator superfamily. MFSD6 family.</text>
</comment>
<dbReference type="PANTHER" id="PTHR16172:SF41">
    <property type="entry name" value="MAJOR FACILITATOR SUPERFAMILY DOMAIN-CONTAINING PROTEIN 6-LIKE"/>
    <property type="match status" value="1"/>
</dbReference>
<feature type="transmembrane region" description="Helical" evidence="7">
    <location>
        <begin position="209"/>
        <end position="228"/>
    </location>
</feature>
<dbReference type="InterPro" id="IPR024989">
    <property type="entry name" value="MFS_assoc_dom"/>
</dbReference>
<reference evidence="10" key="1">
    <citation type="submission" date="2017-05" db="EMBL/GenBank/DDBJ databases">
        <authorList>
            <person name="Sung H."/>
        </authorList>
    </citation>
    <scope>NUCLEOTIDE SEQUENCE [LARGE SCALE GENOMIC DNA]</scope>
    <source>
        <strain evidence="10">AR23208</strain>
    </source>
</reference>
<dbReference type="Pfam" id="PF12832">
    <property type="entry name" value="MFS_1_like"/>
    <property type="match status" value="1"/>
</dbReference>
<sequence length="394" mass="42677">MPVEQQLRAVGAATGKLRLLGSYYFFFFIAFGALYTMLPLFLEGKGLSKQQASSIMAVGPVVTVLFQPIWGMICDRYNAQRKVLIGTLIAAATIGLIYSFGDTYLLYLVLFAGMALFHSSGVPILDSISLSYTQKHGGDYGSLRLWGAIGFAVASWGAGAIAEATDLSVIFYIYAAAMFVCIFLTNGLPQESTPLAGNMLHGVKRLFFIPRYLLLMLSTFLVFGVIQANNALYGFFYMAIGGTVAGVGLSFLIAAGSEAPVMRFAGKLIRRYGMIPVLIIAATVSSMRWIFYGTEPSAVLVMWLLFMQGISVGLYLPAAAQLVREVSPPEIQVTALGIYSAVGHGLGAMTWTMVGGVLADKYDIFTTYQLLGIVSWLGVGVLVTLYFVNKRQRS</sequence>
<keyword evidence="5 7" id="KW-1133">Transmembrane helix</keyword>
<dbReference type="Proteomes" id="UP000195437">
    <property type="component" value="Chromosome"/>
</dbReference>
<feature type="transmembrane region" description="Helical" evidence="7">
    <location>
        <begin position="336"/>
        <end position="359"/>
    </location>
</feature>
<evidence type="ECO:0000259" key="8">
    <source>
        <dbReference type="PROSITE" id="PS50850"/>
    </source>
</evidence>
<name>A0A1Y0IPM1_9BACL</name>
<feature type="transmembrane region" description="Helical" evidence="7">
    <location>
        <begin position="169"/>
        <end position="188"/>
    </location>
</feature>
<evidence type="ECO:0000256" key="1">
    <source>
        <dbReference type="ARBA" id="ARBA00004651"/>
    </source>
</evidence>
<feature type="transmembrane region" description="Helical" evidence="7">
    <location>
        <begin position="54"/>
        <end position="71"/>
    </location>
</feature>
<dbReference type="InterPro" id="IPR020846">
    <property type="entry name" value="MFS_dom"/>
</dbReference>
<comment type="subcellular location">
    <subcellularLocation>
        <location evidence="1">Cell membrane</location>
        <topology evidence="1">Multi-pass membrane protein</topology>
    </subcellularLocation>
</comment>
<keyword evidence="3" id="KW-0813">Transport</keyword>
<dbReference type="GO" id="GO:0022857">
    <property type="term" value="F:transmembrane transporter activity"/>
    <property type="evidence" value="ECO:0007669"/>
    <property type="project" value="InterPro"/>
</dbReference>
<dbReference type="InterPro" id="IPR051717">
    <property type="entry name" value="MFS_MFSD6"/>
</dbReference>
<evidence type="ECO:0000256" key="2">
    <source>
        <dbReference type="ARBA" id="ARBA00005241"/>
    </source>
</evidence>
<evidence type="ECO:0000256" key="5">
    <source>
        <dbReference type="ARBA" id="ARBA00022989"/>
    </source>
</evidence>
<feature type="transmembrane region" description="Helical" evidence="7">
    <location>
        <begin position="145"/>
        <end position="163"/>
    </location>
</feature>
<evidence type="ECO:0000313" key="10">
    <source>
        <dbReference type="Proteomes" id="UP000195437"/>
    </source>
</evidence>
<feature type="transmembrane region" description="Helical" evidence="7">
    <location>
        <begin position="297"/>
        <end position="316"/>
    </location>
</feature>